<sequence length="180" mass="20701">MKTTAEIFRKTMPSIRKAGGLVVDTYCILPLEYERMLLFPSVCGRILMTGEGFAFDTKEEAEIHLKKWGKPNRITWHIPPEKYHFVPPSGIATDRDIAICKQAGFTLYRDLIYSSFFVVLSRGKGRHQEFLPGKLFSRHLQLIGNEACMVPEEAVGKIYMHLHYDFHPKYQLHDIATVLS</sequence>
<dbReference type="Proteomes" id="UP000175707">
    <property type="component" value="Unassembled WGS sequence"/>
</dbReference>
<evidence type="ECO:0000313" key="3">
    <source>
        <dbReference type="Proteomes" id="UP000175616"/>
    </source>
</evidence>
<dbReference type="EMBL" id="LZYH01000278">
    <property type="protein sequence ID" value="OFC62179.1"/>
    <property type="molecule type" value="Genomic_DNA"/>
</dbReference>
<dbReference type="GeneID" id="92932025"/>
<dbReference type="RefSeq" id="WP_014003258.1">
    <property type="nucleotide sequence ID" value="NZ_LZYE01000162.1"/>
</dbReference>
<dbReference type="EMBL" id="LZYE01000162">
    <property type="protein sequence ID" value="OFC36384.1"/>
    <property type="molecule type" value="Genomic_DNA"/>
</dbReference>
<gene>
    <name evidence="1" type="ORF">BAE27_06290</name>
    <name evidence="2" type="ORF">BAE30_02710</name>
</gene>
<reference evidence="3 4" key="1">
    <citation type="submission" date="2016-06" db="EMBL/GenBank/DDBJ databases">
        <title>Gene turnover analysis identifies the evolutionary adaptation of the extremophile Acidithiobacillus caldus.</title>
        <authorList>
            <person name="Zhang X."/>
        </authorList>
    </citation>
    <scope>NUCLEOTIDE SEQUENCE [LARGE SCALE GENOMIC DNA]</scope>
    <source>
        <strain evidence="1 3">DX</strain>
        <strain evidence="2 4">S1</strain>
    </source>
</reference>
<dbReference type="Proteomes" id="UP000175616">
    <property type="component" value="Unassembled WGS sequence"/>
</dbReference>
<comment type="caution">
    <text evidence="2">The sequence shown here is derived from an EMBL/GenBank/DDBJ whole genome shotgun (WGS) entry which is preliminary data.</text>
</comment>
<name>A0A1E7Z089_9PROT</name>
<evidence type="ECO:0000313" key="4">
    <source>
        <dbReference type="Proteomes" id="UP000175707"/>
    </source>
</evidence>
<protein>
    <submittedName>
        <fullName evidence="2">Uncharacterized protein</fullName>
    </submittedName>
</protein>
<evidence type="ECO:0000313" key="2">
    <source>
        <dbReference type="EMBL" id="OFC62179.1"/>
    </source>
</evidence>
<accession>A0A1E7Z089</accession>
<evidence type="ECO:0000313" key="1">
    <source>
        <dbReference type="EMBL" id="OFC36384.1"/>
    </source>
</evidence>
<dbReference type="AlphaFoldDB" id="A0A1E7Z089"/>
<proteinExistence type="predicted"/>
<organism evidence="2 4">
    <name type="scientific">Acidithiobacillus caldus</name>
    <dbReference type="NCBI Taxonomy" id="33059"/>
    <lineage>
        <taxon>Bacteria</taxon>
        <taxon>Pseudomonadati</taxon>
        <taxon>Pseudomonadota</taxon>
        <taxon>Acidithiobacillia</taxon>
        <taxon>Acidithiobacillales</taxon>
        <taxon>Acidithiobacillaceae</taxon>
        <taxon>Acidithiobacillus</taxon>
    </lineage>
</organism>